<dbReference type="InterPro" id="IPR029033">
    <property type="entry name" value="His_PPase_superfam"/>
</dbReference>
<evidence type="ECO:0000313" key="2">
    <source>
        <dbReference type="Proteomes" id="UP001302257"/>
    </source>
</evidence>
<dbReference type="SUPFAM" id="SSF53254">
    <property type="entry name" value="Phosphoglycerate mutase-like"/>
    <property type="match status" value="1"/>
</dbReference>
<dbReference type="EMBL" id="CP132507">
    <property type="protein sequence ID" value="WNO03779.1"/>
    <property type="molecule type" value="Genomic_DNA"/>
</dbReference>
<dbReference type="InterPro" id="IPR013078">
    <property type="entry name" value="His_Pase_superF_clade-1"/>
</dbReference>
<keyword evidence="2" id="KW-1185">Reference proteome</keyword>
<evidence type="ECO:0000313" key="1">
    <source>
        <dbReference type="EMBL" id="WNO03779.1"/>
    </source>
</evidence>
<protein>
    <submittedName>
        <fullName evidence="1">Histidine phosphatase family protein</fullName>
    </submittedName>
</protein>
<dbReference type="RefSeq" id="WP_313866662.1">
    <property type="nucleotide sequence ID" value="NZ_CP132507.1"/>
</dbReference>
<dbReference type="SMART" id="SM00855">
    <property type="entry name" value="PGAM"/>
    <property type="match status" value="1"/>
</dbReference>
<dbReference type="Gene3D" id="3.40.50.1240">
    <property type="entry name" value="Phosphoglycerate mutase-like"/>
    <property type="match status" value="1"/>
</dbReference>
<dbReference type="Pfam" id="PF00300">
    <property type="entry name" value="His_Phos_1"/>
    <property type="match status" value="1"/>
</dbReference>
<dbReference type="Proteomes" id="UP001302257">
    <property type="component" value="Chromosome"/>
</dbReference>
<organism evidence="1 2">
    <name type="scientific">Rhodoferax mekongensis</name>
    <dbReference type="NCBI Taxonomy" id="3068341"/>
    <lineage>
        <taxon>Bacteria</taxon>
        <taxon>Pseudomonadati</taxon>
        <taxon>Pseudomonadota</taxon>
        <taxon>Betaproteobacteria</taxon>
        <taxon>Burkholderiales</taxon>
        <taxon>Comamonadaceae</taxon>
        <taxon>Rhodoferax</taxon>
    </lineage>
</organism>
<proteinExistence type="predicted"/>
<gene>
    <name evidence="1" type="ORF">RAN89_12735</name>
</gene>
<name>A0ABZ0AVV8_9BURK</name>
<accession>A0ABZ0AVV8</accession>
<sequence length="180" mass="19640">MTLWLVRHAKVLAEPGVCYGALELESDPAATRAAAAALAGELPLGIPLRCSPRQRCRALAVALRSVRADLPVEVVDPRLAEMDFGVWEGQPWSAIGKEVLDAWTADFWGHRFGGQQSVAEFMAQVSGAWQEHHQRQEDAVWITHAGVIRGCELLSRGLGGALQSHEWTGTEVPTGAWLRL</sequence>
<reference evidence="1 2" key="1">
    <citation type="submission" date="2023-08" db="EMBL/GenBank/DDBJ databases">
        <title>Rhodoferax potami sp. nov. and Rhodoferax mekongensis sp. nov., isolated from the Mekong River in Thailand.</title>
        <authorList>
            <person name="Kitikhun S."/>
            <person name="Charoenyingcharoen P."/>
            <person name="Siriarchawattana P."/>
            <person name="Likhitrattanapisal S."/>
            <person name="Nilsakha T."/>
            <person name="Chanpet A."/>
            <person name="Rattanawaree P."/>
            <person name="Ingsriswang S."/>
        </authorList>
    </citation>
    <scope>NUCLEOTIDE SEQUENCE [LARGE SCALE GENOMIC DNA]</scope>
    <source>
        <strain evidence="1 2">TBRC 17307</strain>
    </source>
</reference>